<evidence type="ECO:0000256" key="3">
    <source>
        <dbReference type="ARBA" id="ARBA00022597"/>
    </source>
</evidence>
<name>A0A1L0CRS0_9ASCO</name>
<evidence type="ECO:0000313" key="10">
    <source>
        <dbReference type="EMBL" id="SGZ41241.1"/>
    </source>
</evidence>
<dbReference type="VEuPathDB" id="FungiDB:HGUI_03441"/>
<feature type="transmembrane region" description="Helical" evidence="9">
    <location>
        <begin position="382"/>
        <end position="398"/>
    </location>
</feature>
<feature type="transmembrane region" description="Helical" evidence="9">
    <location>
        <begin position="226"/>
        <end position="246"/>
    </location>
</feature>
<evidence type="ECO:0000256" key="8">
    <source>
        <dbReference type="ARBA" id="ARBA00023329"/>
    </source>
</evidence>
<dbReference type="AlphaFoldDB" id="A0A1L0CRS0"/>
<proteinExistence type="inferred from homology"/>
<dbReference type="GO" id="GO:0030659">
    <property type="term" value="C:cytoplasmic vesicle membrane"/>
    <property type="evidence" value="ECO:0007669"/>
    <property type="project" value="UniProtKB-SubCell"/>
</dbReference>
<keyword evidence="3 9" id="KW-0762">Sugar transport</keyword>
<dbReference type="EMBL" id="FQNF01000088">
    <property type="protein sequence ID" value="SGZ41241.1"/>
    <property type="molecule type" value="Genomic_DNA"/>
</dbReference>
<feature type="transmembrane region" description="Helical" evidence="9">
    <location>
        <begin position="315"/>
        <end position="337"/>
    </location>
</feature>
<keyword evidence="6 9" id="KW-0333">Golgi apparatus</keyword>
<keyword evidence="11" id="KW-1185">Reference proteome</keyword>
<comment type="subcellular location">
    <subcellularLocation>
        <location evidence="1 9">Cytoplasmic vesicle membrane</location>
        <topology evidence="1 9">Multi-pass membrane protein</topology>
    </subcellularLocation>
    <subcellularLocation>
        <location evidence="9">Golgi apparatus membrane</location>
        <topology evidence="9">Multi-pass membrane protein</topology>
    </subcellularLocation>
    <subcellularLocation>
        <location evidence="9">Endoplasmic reticulum membrane</location>
        <topology evidence="9">Multi-pass membrane protein</topology>
    </subcellularLocation>
</comment>
<dbReference type="InterPro" id="IPR013657">
    <property type="entry name" value="SCL35B1-4/HUT1"/>
</dbReference>
<feature type="transmembrane region" description="Helical" evidence="9">
    <location>
        <begin position="132"/>
        <end position="151"/>
    </location>
</feature>
<evidence type="ECO:0000256" key="1">
    <source>
        <dbReference type="ARBA" id="ARBA00004439"/>
    </source>
</evidence>
<dbReference type="Pfam" id="PF08449">
    <property type="entry name" value="UAA"/>
    <property type="match status" value="1"/>
</dbReference>
<evidence type="ECO:0000313" key="11">
    <source>
        <dbReference type="Proteomes" id="UP000183365"/>
    </source>
</evidence>
<organism evidence="10 11">
    <name type="scientific">Hanseniaspora guilliermondii</name>
    <dbReference type="NCBI Taxonomy" id="56406"/>
    <lineage>
        <taxon>Eukaryota</taxon>
        <taxon>Fungi</taxon>
        <taxon>Dikarya</taxon>
        <taxon>Ascomycota</taxon>
        <taxon>Saccharomycotina</taxon>
        <taxon>Saccharomycetes</taxon>
        <taxon>Saccharomycodales</taxon>
        <taxon>Saccharomycodaceae</taxon>
        <taxon>Hanseniaspora</taxon>
    </lineage>
</organism>
<comment type="function">
    <text evidence="9">Involved in the import of GDP-mannose from the cytoplasm into the Golgi lumen.</text>
</comment>
<comment type="subunit">
    <text evidence="9">Homooligomer.</text>
</comment>
<feature type="transmembrane region" description="Helical" evidence="9">
    <location>
        <begin position="277"/>
        <end position="295"/>
    </location>
</feature>
<comment type="similarity">
    <text evidence="9">Belongs to the TPT transporter family. SLC35D subfamily.</text>
</comment>
<evidence type="ECO:0000256" key="7">
    <source>
        <dbReference type="ARBA" id="ARBA00023136"/>
    </source>
</evidence>
<feature type="transmembrane region" description="Helical" evidence="9">
    <location>
        <begin position="78"/>
        <end position="95"/>
    </location>
</feature>
<dbReference type="PANTHER" id="PTHR11132">
    <property type="entry name" value="SOLUTE CARRIER FAMILY 35"/>
    <property type="match status" value="1"/>
</dbReference>
<keyword evidence="4 9" id="KW-0812">Transmembrane</keyword>
<sequence length="451" mass="52147">MGFKTKIALLTIGWYFSSILLSIYNKHVISKLQIPYPLLMTSIHQILLYFISLLYIWIKNKYMDHSEDQARGTNKIPWMYRLPVAVFTALDIGFSNLSLKYIALTIYLVIKTSSIAFVLLFSVMFRLERYDWKLGMIVIVMMLGVCGMTYFQDDKRETSPHENERRFFMDDTWKKYDCFSDMHTSVKNLSSLNIVNKNEFHVAMVNRRDDAQLVIEDGEESNKREFIIGVILVLGSAILGGLRWVITQLILRNTVKKVYNNDHEEHKTQKKNPIKTIKQLAPISSLVLFITSMIIERPSITHFINEICFENPTSFLYQIKGFMMLLIPGMLVFGLTLSEYNILQKTNSSLTLSILGILKEVVTILVSMLVLKERLSHGFGQWISMLVIIGDAIVYNFYKVLENKKLKHSVQDEENGLIEQDELQIKSYTNVMGGLVESIELEEILSNQDDR</sequence>
<evidence type="ECO:0000256" key="4">
    <source>
        <dbReference type="ARBA" id="ARBA00022692"/>
    </source>
</evidence>
<evidence type="ECO:0000256" key="6">
    <source>
        <dbReference type="ARBA" id="ARBA00023034"/>
    </source>
</evidence>
<keyword evidence="5 9" id="KW-1133">Transmembrane helix</keyword>
<dbReference type="InterPro" id="IPR050186">
    <property type="entry name" value="TPT_transporter"/>
</dbReference>
<keyword evidence="8 9" id="KW-0968">Cytoplasmic vesicle</keyword>
<dbReference type="GO" id="GO:0005789">
    <property type="term" value="C:endoplasmic reticulum membrane"/>
    <property type="evidence" value="ECO:0007669"/>
    <property type="project" value="UniProtKB-SubCell"/>
</dbReference>
<dbReference type="Proteomes" id="UP000183365">
    <property type="component" value="Unassembled WGS sequence"/>
</dbReference>
<accession>A0A1L0CRS0</accession>
<evidence type="ECO:0000256" key="2">
    <source>
        <dbReference type="ARBA" id="ARBA00022448"/>
    </source>
</evidence>
<feature type="transmembrane region" description="Helical" evidence="9">
    <location>
        <begin position="36"/>
        <end position="58"/>
    </location>
</feature>
<feature type="transmembrane region" description="Helical" evidence="9">
    <location>
        <begin position="7"/>
        <end position="24"/>
    </location>
</feature>
<dbReference type="GO" id="GO:0000139">
    <property type="term" value="C:Golgi membrane"/>
    <property type="evidence" value="ECO:0007669"/>
    <property type="project" value="UniProtKB-SubCell"/>
</dbReference>
<reference evidence="11" key="1">
    <citation type="submission" date="2016-11" db="EMBL/GenBank/DDBJ databases">
        <authorList>
            <person name="Guldener U."/>
        </authorList>
    </citation>
    <scope>NUCLEOTIDE SEQUENCE [LARGE SCALE GENOMIC DNA]</scope>
</reference>
<evidence type="ECO:0000256" key="9">
    <source>
        <dbReference type="RuleBase" id="RU367097"/>
    </source>
</evidence>
<gene>
    <name evidence="10" type="ORF">HGUI_03441</name>
</gene>
<dbReference type="GO" id="GO:0015786">
    <property type="term" value="P:UDP-glucose transmembrane transport"/>
    <property type="evidence" value="ECO:0007669"/>
    <property type="project" value="EnsemblFungi"/>
</dbReference>
<keyword evidence="2 9" id="KW-0813">Transport</keyword>
<dbReference type="OrthoDB" id="18894at2759"/>
<feature type="transmembrane region" description="Helical" evidence="9">
    <location>
        <begin position="101"/>
        <end position="125"/>
    </location>
</feature>
<keyword evidence="7 9" id="KW-0472">Membrane</keyword>
<evidence type="ECO:0000256" key="5">
    <source>
        <dbReference type="ARBA" id="ARBA00022989"/>
    </source>
</evidence>
<feature type="transmembrane region" description="Helical" evidence="9">
    <location>
        <begin position="349"/>
        <end position="370"/>
    </location>
</feature>
<protein>
    <recommendedName>
        <fullName evidence="9">GDP-mannose transporter</fullName>
        <shortName evidence="9">GMT</shortName>
    </recommendedName>
</protein>
<keyword evidence="9" id="KW-0256">Endoplasmic reticulum</keyword>